<proteinExistence type="inferred from homology"/>
<dbReference type="GO" id="GO:0046872">
    <property type="term" value="F:metal ion binding"/>
    <property type="evidence" value="ECO:0007669"/>
    <property type="project" value="UniProtKB-KW"/>
</dbReference>
<sequence length="127" mass="14600">MSRPSRMFDSPSQNRSHEGLGPGILVALDNKQSQAAIPRVKCGREEENGGKLGRCKPTDFDDSRPFRFEPANFLDACYLCRRRLSHEKDIYMYRGDEAFCSEECRYQKIMSDERKERCPSSVSSSHN</sequence>
<evidence type="ECO:0000256" key="3">
    <source>
        <dbReference type="PROSITE-ProRule" id="PRU01131"/>
    </source>
</evidence>
<protein>
    <recommendedName>
        <fullName evidence="5">FLZ-type domain-containing protein</fullName>
    </recommendedName>
</protein>
<dbReference type="Pfam" id="PF04570">
    <property type="entry name" value="zf-FLZ"/>
    <property type="match status" value="1"/>
</dbReference>
<evidence type="ECO:0000256" key="2">
    <source>
        <dbReference type="ARBA" id="ARBA00022723"/>
    </source>
</evidence>
<evidence type="ECO:0000256" key="1">
    <source>
        <dbReference type="ARBA" id="ARBA00009374"/>
    </source>
</evidence>
<dbReference type="InterPro" id="IPR044604">
    <property type="entry name" value="FLZ12/13/14"/>
</dbReference>
<evidence type="ECO:0000259" key="5">
    <source>
        <dbReference type="PROSITE" id="PS51795"/>
    </source>
</evidence>
<keyword evidence="2" id="KW-0479">Metal-binding</keyword>
<feature type="region of interest" description="Disordered" evidence="4">
    <location>
        <begin position="1"/>
        <end position="22"/>
    </location>
</feature>
<dbReference type="Proteomes" id="UP000824469">
    <property type="component" value="Unassembled WGS sequence"/>
</dbReference>
<dbReference type="PANTHER" id="PTHR47208">
    <property type="entry name" value="OS02G0174800 PROTEIN"/>
    <property type="match status" value="1"/>
</dbReference>
<evidence type="ECO:0000313" key="6">
    <source>
        <dbReference type="EMBL" id="KAH9313978.1"/>
    </source>
</evidence>
<feature type="domain" description="FLZ-type" evidence="5">
    <location>
        <begin position="72"/>
        <end position="116"/>
    </location>
</feature>
<reference evidence="6 7" key="1">
    <citation type="journal article" date="2021" name="Nat. Plants">
        <title>The Taxus genome provides insights into paclitaxel biosynthesis.</title>
        <authorList>
            <person name="Xiong X."/>
            <person name="Gou J."/>
            <person name="Liao Q."/>
            <person name="Li Y."/>
            <person name="Zhou Q."/>
            <person name="Bi G."/>
            <person name="Li C."/>
            <person name="Du R."/>
            <person name="Wang X."/>
            <person name="Sun T."/>
            <person name="Guo L."/>
            <person name="Liang H."/>
            <person name="Lu P."/>
            <person name="Wu Y."/>
            <person name="Zhang Z."/>
            <person name="Ro D.K."/>
            <person name="Shang Y."/>
            <person name="Huang S."/>
            <person name="Yan J."/>
        </authorList>
    </citation>
    <scope>NUCLEOTIDE SEQUENCE [LARGE SCALE GENOMIC DNA]</scope>
    <source>
        <strain evidence="6">Ta-2019</strain>
    </source>
</reference>
<keyword evidence="7" id="KW-1185">Reference proteome</keyword>
<accession>A0AA38G279</accession>
<evidence type="ECO:0000313" key="7">
    <source>
        <dbReference type="Proteomes" id="UP000824469"/>
    </source>
</evidence>
<dbReference type="PANTHER" id="PTHR47208:SF1">
    <property type="entry name" value="OS02G0174800 PROTEIN"/>
    <property type="match status" value="1"/>
</dbReference>
<dbReference type="InterPro" id="IPR007650">
    <property type="entry name" value="Zf-FLZ_dom"/>
</dbReference>
<evidence type="ECO:0000256" key="4">
    <source>
        <dbReference type="SAM" id="MobiDB-lite"/>
    </source>
</evidence>
<name>A0AA38G279_TAXCH</name>
<gene>
    <name evidence="6" type="ORF">KI387_022605</name>
</gene>
<dbReference type="PROSITE" id="PS51795">
    <property type="entry name" value="ZF_FLZ"/>
    <property type="match status" value="1"/>
</dbReference>
<dbReference type="EMBL" id="JAHRHJ020000005">
    <property type="protein sequence ID" value="KAH9313978.1"/>
    <property type="molecule type" value="Genomic_DNA"/>
</dbReference>
<comment type="similarity">
    <text evidence="1">Belongs to the FLZ family.</text>
</comment>
<dbReference type="AlphaFoldDB" id="A0AA38G279"/>
<feature type="zinc finger region" description="FLZ-type" evidence="3">
    <location>
        <begin position="72"/>
        <end position="116"/>
    </location>
</feature>
<organism evidence="6 7">
    <name type="scientific">Taxus chinensis</name>
    <name type="common">Chinese yew</name>
    <name type="synonym">Taxus wallichiana var. chinensis</name>
    <dbReference type="NCBI Taxonomy" id="29808"/>
    <lineage>
        <taxon>Eukaryota</taxon>
        <taxon>Viridiplantae</taxon>
        <taxon>Streptophyta</taxon>
        <taxon>Embryophyta</taxon>
        <taxon>Tracheophyta</taxon>
        <taxon>Spermatophyta</taxon>
        <taxon>Pinopsida</taxon>
        <taxon>Pinidae</taxon>
        <taxon>Conifers II</taxon>
        <taxon>Cupressales</taxon>
        <taxon>Taxaceae</taxon>
        <taxon>Taxus</taxon>
    </lineage>
</organism>
<feature type="non-terminal residue" evidence="6">
    <location>
        <position position="127"/>
    </location>
</feature>
<comment type="caution">
    <text evidence="6">The sequence shown here is derived from an EMBL/GenBank/DDBJ whole genome shotgun (WGS) entry which is preliminary data.</text>
</comment>